<dbReference type="InterPro" id="IPR004101">
    <property type="entry name" value="Mur_ligase_C"/>
</dbReference>
<evidence type="ECO:0000256" key="2">
    <source>
        <dbReference type="ARBA" id="ARBA00022598"/>
    </source>
</evidence>
<dbReference type="InterPro" id="IPR000713">
    <property type="entry name" value="Mur_ligase_N"/>
</dbReference>
<proteinExistence type="inferred from homology"/>
<keyword evidence="4 10" id="KW-0547">Nucleotide-binding</keyword>
<dbReference type="SUPFAM" id="SSF53623">
    <property type="entry name" value="MurD-like peptide ligases, catalytic domain"/>
    <property type="match status" value="1"/>
</dbReference>
<evidence type="ECO:0000259" key="13">
    <source>
        <dbReference type="Pfam" id="PF02875"/>
    </source>
</evidence>
<feature type="domain" description="Mur ligase N-terminal catalytic" evidence="12">
    <location>
        <begin position="37"/>
        <end position="90"/>
    </location>
</feature>
<dbReference type="UniPathway" id="UPA00219"/>
<dbReference type="PANTHER" id="PTHR43024">
    <property type="entry name" value="UDP-N-ACETYLMURAMOYL-TRIPEPTIDE--D-ALANYL-D-ALANINE LIGASE"/>
    <property type="match status" value="1"/>
</dbReference>
<keyword evidence="8 10" id="KW-0131">Cell cycle</keyword>
<evidence type="ECO:0000256" key="4">
    <source>
        <dbReference type="ARBA" id="ARBA00022741"/>
    </source>
</evidence>
<keyword evidence="9 10" id="KW-0961">Cell wall biogenesis/degradation</keyword>
<dbReference type="GO" id="GO:0047480">
    <property type="term" value="F:UDP-N-acetylmuramoyl-tripeptide-D-alanyl-D-alanine ligase activity"/>
    <property type="evidence" value="ECO:0007669"/>
    <property type="project" value="UniProtKB-UniRule"/>
</dbReference>
<dbReference type="GO" id="GO:0008766">
    <property type="term" value="F:UDP-N-acetylmuramoylalanyl-D-glutamyl-2,6-diaminopimelate-D-alanyl-D-alanine ligase activity"/>
    <property type="evidence" value="ECO:0007669"/>
    <property type="project" value="RHEA"/>
</dbReference>
<reference evidence="15 16" key="1">
    <citation type="submission" date="2018-06" db="EMBL/GenBank/DDBJ databases">
        <authorList>
            <consortium name="Pathogen Informatics"/>
            <person name="Doyle S."/>
        </authorList>
    </citation>
    <scope>NUCLEOTIDE SEQUENCE [LARGE SCALE GENOMIC DNA]</scope>
    <source>
        <strain evidence="15 16">NCTC11862</strain>
    </source>
</reference>
<dbReference type="Pfam" id="PF01225">
    <property type="entry name" value="Mur_ligase"/>
    <property type="match status" value="1"/>
</dbReference>
<evidence type="ECO:0000256" key="5">
    <source>
        <dbReference type="ARBA" id="ARBA00022840"/>
    </source>
</evidence>
<dbReference type="STRING" id="35756.GCA_001044155_01450"/>
<dbReference type="InterPro" id="IPR005863">
    <property type="entry name" value="UDP-N-AcMur_synth"/>
</dbReference>
<dbReference type="Pfam" id="PF02875">
    <property type="entry name" value="Mur_ligase_C"/>
    <property type="match status" value="1"/>
</dbReference>
<evidence type="ECO:0000256" key="3">
    <source>
        <dbReference type="ARBA" id="ARBA00022618"/>
    </source>
</evidence>
<dbReference type="SUPFAM" id="SSF53244">
    <property type="entry name" value="MurD-like peptide ligases, peptide-binding domain"/>
    <property type="match status" value="1"/>
</dbReference>
<evidence type="ECO:0000256" key="10">
    <source>
        <dbReference type="HAMAP-Rule" id="MF_02019"/>
    </source>
</evidence>
<keyword evidence="6 10" id="KW-0133">Cell shape</keyword>
<comment type="catalytic activity">
    <reaction evidence="10 11">
        <text>D-alanyl-D-alanine + UDP-N-acetyl-alpha-D-muramoyl-L-alanyl-gamma-D-glutamyl-meso-2,6-diaminopimelate + ATP = UDP-N-acetyl-alpha-D-muramoyl-L-alanyl-gamma-D-glutamyl-meso-2,6-diaminopimeloyl-D-alanyl-D-alanine + ADP + phosphate + H(+)</text>
        <dbReference type="Rhea" id="RHEA:28374"/>
        <dbReference type="ChEBI" id="CHEBI:15378"/>
        <dbReference type="ChEBI" id="CHEBI:30616"/>
        <dbReference type="ChEBI" id="CHEBI:43474"/>
        <dbReference type="ChEBI" id="CHEBI:57822"/>
        <dbReference type="ChEBI" id="CHEBI:61386"/>
        <dbReference type="ChEBI" id="CHEBI:83905"/>
        <dbReference type="ChEBI" id="CHEBI:456216"/>
        <dbReference type="EC" id="6.3.2.10"/>
    </reaction>
</comment>
<dbReference type="Proteomes" id="UP000254467">
    <property type="component" value="Unassembled WGS sequence"/>
</dbReference>
<dbReference type="SUPFAM" id="SSF63418">
    <property type="entry name" value="MurE/MurF N-terminal domain"/>
    <property type="match status" value="1"/>
</dbReference>
<keyword evidence="3 10" id="KW-0132">Cell division</keyword>
<evidence type="ECO:0000256" key="7">
    <source>
        <dbReference type="ARBA" id="ARBA00022984"/>
    </source>
</evidence>
<evidence type="ECO:0000256" key="11">
    <source>
        <dbReference type="RuleBase" id="RU004136"/>
    </source>
</evidence>
<feature type="domain" description="Mur ligase central" evidence="14">
    <location>
        <begin position="140"/>
        <end position="334"/>
    </location>
</feature>
<sequence>MIPLSLNQIAKITDGRVADASEGKAAGREDASLVTGFVEFDSRKVTAGGLFVALPGAHVDGHDFAHTAIEKGAAGVLAAREVGVPAVVVPPVERRADDNSDLAANDPDGSAAAVVEGMSKLARHVAHELVDNGTLTITGVTGSAGKTSTKDLIAAVLSQAGETVAPPGSFNNEIGHPYTVLRCSERTNFLVAEMSARGIGHIAHLATIAPPRIGVVLNVGTAHLGEFGSRENIAQAKGELVEALPAAAEGGVAVLNADDPFVAAMASRTTARVVRYSAATPAVADAEYYATNIELDDVARASFDMHTPGNPPQRVCLGVFGMHQVSNALAAAAVGIECGMDAVDVAAALSSARSASANRMDLQTRADGVTIINDAYNANPESMRAGIAALGFTAAARPGARSIAVLGEMGELGNDSVGEHKALADELARYRVTDLVAVGDNPATQALASAAAGQGVRVKLVRDVDEATAAVKGIISTAPPGEANWHAREDKDVILVKASNALGLWRVAETLLENEIRNSR</sequence>
<evidence type="ECO:0000259" key="12">
    <source>
        <dbReference type="Pfam" id="PF01225"/>
    </source>
</evidence>
<dbReference type="OrthoDB" id="9800958at2"/>
<dbReference type="NCBIfam" id="TIGR01143">
    <property type="entry name" value="murF"/>
    <property type="match status" value="1"/>
</dbReference>
<dbReference type="Gene3D" id="3.40.1390.10">
    <property type="entry name" value="MurE/MurF, N-terminal domain"/>
    <property type="match status" value="1"/>
</dbReference>
<protein>
    <recommendedName>
        <fullName evidence="10 11">UDP-N-acetylmuramoyl-tripeptide--D-alanyl-D-alanine ligase</fullName>
        <ecNumber evidence="10 11">6.3.2.10</ecNumber>
    </recommendedName>
    <alternativeName>
        <fullName evidence="10">D-alanyl-D-alanine-adding enzyme</fullName>
    </alternativeName>
</protein>
<dbReference type="InterPro" id="IPR051046">
    <property type="entry name" value="MurCDEF_CellWall_CoF430Synth"/>
</dbReference>
<dbReference type="HAMAP" id="MF_02019">
    <property type="entry name" value="MurF"/>
    <property type="match status" value="1"/>
</dbReference>
<evidence type="ECO:0000256" key="6">
    <source>
        <dbReference type="ARBA" id="ARBA00022960"/>
    </source>
</evidence>
<dbReference type="GO" id="GO:0051301">
    <property type="term" value="P:cell division"/>
    <property type="evidence" value="ECO:0007669"/>
    <property type="project" value="UniProtKB-KW"/>
</dbReference>
<evidence type="ECO:0000256" key="8">
    <source>
        <dbReference type="ARBA" id="ARBA00023306"/>
    </source>
</evidence>
<dbReference type="InterPro" id="IPR035911">
    <property type="entry name" value="MurE/MurF_N"/>
</dbReference>
<evidence type="ECO:0000259" key="14">
    <source>
        <dbReference type="Pfam" id="PF08245"/>
    </source>
</evidence>
<dbReference type="InterPro" id="IPR036615">
    <property type="entry name" value="Mur_ligase_C_dom_sf"/>
</dbReference>
<comment type="subcellular location">
    <subcellularLocation>
        <location evidence="10 11">Cytoplasm</location>
    </subcellularLocation>
</comment>
<dbReference type="GO" id="GO:0005737">
    <property type="term" value="C:cytoplasm"/>
    <property type="evidence" value="ECO:0007669"/>
    <property type="project" value="UniProtKB-SubCell"/>
</dbReference>
<comment type="pathway">
    <text evidence="10 11">Cell wall biogenesis; peptidoglycan biosynthesis.</text>
</comment>
<dbReference type="RefSeq" id="WP_018580612.1">
    <property type="nucleotide sequence ID" value="NZ_LDYD01000006.1"/>
</dbReference>
<dbReference type="GO" id="GO:0071555">
    <property type="term" value="P:cell wall organization"/>
    <property type="evidence" value="ECO:0007669"/>
    <property type="project" value="UniProtKB-KW"/>
</dbReference>
<dbReference type="Pfam" id="PF08245">
    <property type="entry name" value="Mur_ligase_M"/>
    <property type="match status" value="1"/>
</dbReference>
<dbReference type="InterPro" id="IPR036565">
    <property type="entry name" value="Mur-like_cat_sf"/>
</dbReference>
<name>A0A376CJT9_9CORY</name>
<keyword evidence="2 10" id="KW-0436">Ligase</keyword>
<dbReference type="PANTHER" id="PTHR43024:SF1">
    <property type="entry name" value="UDP-N-ACETYLMURAMOYL-TRIPEPTIDE--D-ALANYL-D-ALANINE LIGASE"/>
    <property type="match status" value="1"/>
</dbReference>
<keyword evidence="5 10" id="KW-0067">ATP-binding</keyword>
<dbReference type="GO" id="GO:0008360">
    <property type="term" value="P:regulation of cell shape"/>
    <property type="evidence" value="ECO:0007669"/>
    <property type="project" value="UniProtKB-KW"/>
</dbReference>
<dbReference type="EC" id="6.3.2.10" evidence="10 11"/>
<comment type="function">
    <text evidence="10 11">Involved in cell wall formation. Catalyzes the final step in the synthesis of UDP-N-acetylmuramoyl-pentapeptide, the precursor of murein.</text>
</comment>
<keyword evidence="16" id="KW-1185">Reference proteome</keyword>
<evidence type="ECO:0000256" key="9">
    <source>
        <dbReference type="ARBA" id="ARBA00023316"/>
    </source>
</evidence>
<feature type="domain" description="Mur ligase C-terminal" evidence="13">
    <location>
        <begin position="359"/>
        <end position="498"/>
    </location>
</feature>
<keyword evidence="7 10" id="KW-0573">Peptidoglycan synthesis</keyword>
<dbReference type="GO" id="GO:0009252">
    <property type="term" value="P:peptidoglycan biosynthetic process"/>
    <property type="evidence" value="ECO:0007669"/>
    <property type="project" value="UniProtKB-UniRule"/>
</dbReference>
<feature type="binding site" evidence="10">
    <location>
        <begin position="142"/>
        <end position="148"/>
    </location>
    <ligand>
        <name>ATP</name>
        <dbReference type="ChEBI" id="CHEBI:30616"/>
    </ligand>
</feature>
<dbReference type="Gene3D" id="3.90.190.20">
    <property type="entry name" value="Mur ligase, C-terminal domain"/>
    <property type="match status" value="1"/>
</dbReference>
<comment type="similarity">
    <text evidence="10">Belongs to the MurCDEF family. MurF subfamily.</text>
</comment>
<dbReference type="GO" id="GO:0005524">
    <property type="term" value="F:ATP binding"/>
    <property type="evidence" value="ECO:0007669"/>
    <property type="project" value="UniProtKB-UniRule"/>
</dbReference>
<dbReference type="EMBL" id="UFXQ01000001">
    <property type="protein sequence ID" value="STC68379.1"/>
    <property type="molecule type" value="Genomic_DNA"/>
</dbReference>
<dbReference type="InterPro" id="IPR013221">
    <property type="entry name" value="Mur_ligase_cen"/>
</dbReference>
<dbReference type="AlphaFoldDB" id="A0A376CJT9"/>
<evidence type="ECO:0000313" key="15">
    <source>
        <dbReference type="EMBL" id="STC68379.1"/>
    </source>
</evidence>
<organism evidence="15 16">
    <name type="scientific">Corynebacterium pilosum</name>
    <dbReference type="NCBI Taxonomy" id="35756"/>
    <lineage>
        <taxon>Bacteria</taxon>
        <taxon>Bacillati</taxon>
        <taxon>Actinomycetota</taxon>
        <taxon>Actinomycetes</taxon>
        <taxon>Mycobacteriales</taxon>
        <taxon>Corynebacteriaceae</taxon>
        <taxon>Corynebacterium</taxon>
    </lineage>
</organism>
<evidence type="ECO:0000256" key="1">
    <source>
        <dbReference type="ARBA" id="ARBA00022490"/>
    </source>
</evidence>
<accession>A0A376CJT9</accession>
<dbReference type="Gene3D" id="3.40.1190.10">
    <property type="entry name" value="Mur-like, catalytic domain"/>
    <property type="match status" value="1"/>
</dbReference>
<keyword evidence="1 10" id="KW-0963">Cytoplasm</keyword>
<gene>
    <name evidence="10 15" type="primary">murF</name>
    <name evidence="15" type="ORF">NCTC11862_00182</name>
</gene>
<evidence type="ECO:0000313" key="16">
    <source>
        <dbReference type="Proteomes" id="UP000254467"/>
    </source>
</evidence>